<evidence type="ECO:0000313" key="1">
    <source>
        <dbReference type="EMBL" id="SHG83361.1"/>
    </source>
</evidence>
<dbReference type="STRING" id="634436.SAMN05216361_3041"/>
<dbReference type="EMBL" id="FQWD01000005">
    <property type="protein sequence ID" value="SHG83361.1"/>
    <property type="molecule type" value="Genomic_DNA"/>
</dbReference>
<organism evidence="1 2">
    <name type="scientific">Marisediminitalea aggregata</name>
    <dbReference type="NCBI Taxonomy" id="634436"/>
    <lineage>
        <taxon>Bacteria</taxon>
        <taxon>Pseudomonadati</taxon>
        <taxon>Pseudomonadota</taxon>
        <taxon>Gammaproteobacteria</taxon>
        <taxon>Alteromonadales</taxon>
        <taxon>Alteromonadaceae</taxon>
        <taxon>Marisediminitalea</taxon>
    </lineage>
</organism>
<keyword evidence="2" id="KW-1185">Reference proteome</keyword>
<dbReference type="OrthoDB" id="6330931at2"/>
<sequence length="162" mass="18072">MVIFASIAALVLLLVYFVMRVQSLQKELVLSQSNLKASNRRISDSTSGMVMLAKQIQHFLVERLESSHKRGLIDTGAFEVFQFVFHNISTIAVLCMDKGMTVEEALKSVLQESELTMESIREKVKLQPSEIRVAWSQNTLEGFVIACKGISFPVTKTESASS</sequence>
<proteinExistence type="predicted"/>
<protein>
    <submittedName>
        <fullName evidence="1">Uncharacterized protein</fullName>
    </submittedName>
</protein>
<dbReference type="AlphaFoldDB" id="A0A1M5N1E6"/>
<reference evidence="2" key="1">
    <citation type="submission" date="2016-11" db="EMBL/GenBank/DDBJ databases">
        <authorList>
            <person name="Varghese N."/>
            <person name="Submissions S."/>
        </authorList>
    </citation>
    <scope>NUCLEOTIDE SEQUENCE [LARGE SCALE GENOMIC DNA]</scope>
    <source>
        <strain evidence="2">CGMCC 1.8995</strain>
    </source>
</reference>
<accession>A0A1M5N1E6</accession>
<name>A0A1M5N1E6_9ALTE</name>
<dbReference type="RefSeq" id="WP_073323965.1">
    <property type="nucleotide sequence ID" value="NZ_FQWD01000005.1"/>
</dbReference>
<dbReference type="Proteomes" id="UP000184520">
    <property type="component" value="Unassembled WGS sequence"/>
</dbReference>
<evidence type="ECO:0000313" key="2">
    <source>
        <dbReference type="Proteomes" id="UP000184520"/>
    </source>
</evidence>
<gene>
    <name evidence="1" type="ORF">SAMN05216361_3041</name>
</gene>